<reference evidence="3 4" key="1">
    <citation type="submission" date="2016-10" db="EMBL/GenBank/DDBJ databases">
        <authorList>
            <person name="de Groot N.N."/>
        </authorList>
    </citation>
    <scope>NUCLEOTIDE SEQUENCE [LARGE SCALE GENOMIC DNA]</scope>
    <source>
        <strain evidence="3 4">DSM 40306</strain>
    </source>
</reference>
<dbReference type="Pfam" id="PF18431">
    <property type="entry name" value="RNAse_A_bac"/>
    <property type="match status" value="1"/>
</dbReference>
<dbReference type="Proteomes" id="UP000182375">
    <property type="component" value="Unassembled WGS sequence"/>
</dbReference>
<dbReference type="AlphaFoldDB" id="A0A1H4YC36"/>
<sequence>MATPPPPQPAPSTTPSANPSPPAEPSEPKLPSPSPGPSPDPNYKPPPPPPTGADGRPSDARRKWERERLKQPAPGSDGKGFHIEPGHVYYTSALIRDEQFTFHKAATQLVEDVHHRQAAGKGSGADDFAKAYDEVAKLFLEVWAKAVASIGGVAVGLTLTANNYVAADWSSRGIFGPPPRRDPPIGVGKASYGPVASIKWTGTGDGTDVPILGAIGEVPDFLADLIKPAIEEGLRLGKTAEITPGAETDDLRSIGNAWEAAGKAAQKSADAFTGCVAYLTDGGNSDWQGAMNAFCQSIWGTTAWGRSWKPDGGFMGPGDTGGRDWRTNPSVAPSARRPVIDVLKKTGDEMKTAFHDAATAAEKCRKITEHLATEAAKATVKDLTPDGFSWEEFTKFAAIATFGKVVAVFRSHMDKSGADKAVEDCHKAFHEQAAKLRALIPELNEASLSAPTYVAEEARAEAFGARSLNDFKNEHKWSTPGDADHGVYKVDLASTEWMQNSHTVTKHVGLTDAQLAQRLRDELKKPPRPGTDWPYGQPMVGEASTFTDLESAQKMTQYNIDQNSQQISEWIAEQKQAEPGKRKRLDISVPNTPYGDSGRSISKTELKSDPFPADKARNVQGVETRLVYNEDLDPPFTVMTSMPKNL</sequence>
<feature type="domain" description="Bacterial CdiA-CT RNAse A" evidence="2">
    <location>
        <begin position="538"/>
        <end position="643"/>
    </location>
</feature>
<dbReference type="STRING" id="67331.SAMN04490357_3966"/>
<feature type="compositionally biased region" description="Basic and acidic residues" evidence="1">
    <location>
        <begin position="602"/>
        <end position="617"/>
    </location>
</feature>
<gene>
    <name evidence="3" type="ORF">SAMN04490357_3966</name>
</gene>
<evidence type="ECO:0000256" key="1">
    <source>
        <dbReference type="SAM" id="MobiDB-lite"/>
    </source>
</evidence>
<dbReference type="InterPro" id="IPR041436">
    <property type="entry name" value="RNAse_A_bac"/>
</dbReference>
<dbReference type="GeneID" id="95513089"/>
<dbReference type="EMBL" id="FNTD01000004">
    <property type="protein sequence ID" value="SED15265.1"/>
    <property type="molecule type" value="Genomic_DNA"/>
</dbReference>
<evidence type="ECO:0000259" key="2">
    <source>
        <dbReference type="Pfam" id="PF18431"/>
    </source>
</evidence>
<protein>
    <recommendedName>
        <fullName evidence="2">Bacterial CdiA-CT RNAse A domain-containing protein</fullName>
    </recommendedName>
</protein>
<evidence type="ECO:0000313" key="4">
    <source>
        <dbReference type="Proteomes" id="UP000182375"/>
    </source>
</evidence>
<name>A0A1H4YC36_9ACTN</name>
<accession>A0A1H4YC36</accession>
<evidence type="ECO:0000313" key="3">
    <source>
        <dbReference type="EMBL" id="SED15265.1"/>
    </source>
</evidence>
<feature type="region of interest" description="Disordered" evidence="1">
    <location>
        <begin position="576"/>
        <end position="618"/>
    </location>
</feature>
<feature type="compositionally biased region" description="Basic and acidic residues" evidence="1">
    <location>
        <begin position="56"/>
        <end position="70"/>
    </location>
</feature>
<feature type="compositionally biased region" description="Pro residues" evidence="1">
    <location>
        <begin position="1"/>
        <end position="51"/>
    </location>
</feature>
<feature type="region of interest" description="Disordered" evidence="1">
    <location>
        <begin position="1"/>
        <end position="83"/>
    </location>
</feature>
<proteinExistence type="predicted"/>
<dbReference type="RefSeq" id="WP_074992726.1">
    <property type="nucleotide sequence ID" value="NZ_FNTD01000004.1"/>
</dbReference>
<organism evidence="3 4">
    <name type="scientific">Streptomyces misionensis</name>
    <dbReference type="NCBI Taxonomy" id="67331"/>
    <lineage>
        <taxon>Bacteria</taxon>
        <taxon>Bacillati</taxon>
        <taxon>Actinomycetota</taxon>
        <taxon>Actinomycetes</taxon>
        <taxon>Kitasatosporales</taxon>
        <taxon>Streptomycetaceae</taxon>
        <taxon>Streptomyces</taxon>
    </lineage>
</organism>